<dbReference type="AlphaFoldDB" id="A0A2T0TH26"/>
<comment type="caution">
    <text evidence="1">The sequence shown here is derived from an EMBL/GenBank/DDBJ whole genome shotgun (WGS) entry which is preliminary data.</text>
</comment>
<dbReference type="OrthoDB" id="3691757at2"/>
<sequence length="144" mass="15394">MDEGVEPRGRGAVRLIFEFAERGLRMLSNEPVDVLVPPTDRLDGYEDHLGVWVEVCDVDGRALHRRVLPSDLGETVEVFGDASGPSLRRAPVSRARGSFAVLVPDLEQADHLSFMSGLGAAAVRAEGATATELARFPLGRGGAS</sequence>
<dbReference type="Proteomes" id="UP000239494">
    <property type="component" value="Unassembled WGS sequence"/>
</dbReference>
<dbReference type="RefSeq" id="WP_146174701.1">
    <property type="nucleotide sequence ID" value="NZ_PVTF01000002.1"/>
</dbReference>
<protein>
    <submittedName>
        <fullName evidence="1">Uncharacterized protein</fullName>
    </submittedName>
</protein>
<reference evidence="1 2" key="1">
    <citation type="submission" date="2018-03" db="EMBL/GenBank/DDBJ databases">
        <title>Genomic Encyclopedia of Archaeal and Bacterial Type Strains, Phase II (KMG-II): from individual species to whole genera.</title>
        <authorList>
            <person name="Goeker M."/>
        </authorList>
    </citation>
    <scope>NUCLEOTIDE SEQUENCE [LARGE SCALE GENOMIC DNA]</scope>
    <source>
        <strain evidence="1 2">DSM 44720</strain>
    </source>
</reference>
<name>A0A2T0TH26_9PSEU</name>
<organism evidence="1 2">
    <name type="scientific">Umezawaea tangerina</name>
    <dbReference type="NCBI Taxonomy" id="84725"/>
    <lineage>
        <taxon>Bacteria</taxon>
        <taxon>Bacillati</taxon>
        <taxon>Actinomycetota</taxon>
        <taxon>Actinomycetes</taxon>
        <taxon>Pseudonocardiales</taxon>
        <taxon>Pseudonocardiaceae</taxon>
        <taxon>Umezawaea</taxon>
    </lineage>
</organism>
<evidence type="ECO:0000313" key="1">
    <source>
        <dbReference type="EMBL" id="PRY44994.1"/>
    </source>
</evidence>
<evidence type="ECO:0000313" key="2">
    <source>
        <dbReference type="Proteomes" id="UP000239494"/>
    </source>
</evidence>
<proteinExistence type="predicted"/>
<accession>A0A2T0TH26</accession>
<keyword evidence="2" id="KW-1185">Reference proteome</keyword>
<dbReference type="EMBL" id="PVTF01000002">
    <property type="protein sequence ID" value="PRY44994.1"/>
    <property type="molecule type" value="Genomic_DNA"/>
</dbReference>
<gene>
    <name evidence="1" type="ORF">CLV43_102559</name>
</gene>